<reference evidence="2" key="1">
    <citation type="submission" date="2017-06" db="EMBL/GenBank/DDBJ databases">
        <authorList>
            <person name="Assis F.L."/>
            <person name="Abrahao J.S."/>
            <person name="Silva L."/>
            <person name="Khalil J.B."/>
            <person name="Rodrigues R."/>
            <person name="Silva L.S."/>
            <person name="Boratto P."/>
            <person name="Andrade M."/>
            <person name="Kroon E.G."/>
            <person name="Ribeiro B."/>
            <person name="Bergier I."/>
            <person name="Seligmann H."/>
            <person name="Ghigo E."/>
            <person name="Colson P."/>
            <person name="Levasseur A."/>
            <person name="Raoult D."/>
            <person name="Scola B.L."/>
        </authorList>
    </citation>
    <scope>NUCLEOTIDE SEQUENCE</scope>
    <source>
        <strain evidence="2">Deep ocean</strain>
    </source>
</reference>
<evidence type="ECO:0000256" key="1">
    <source>
        <dbReference type="SAM" id="Phobius"/>
    </source>
</evidence>
<dbReference type="EMBL" id="MF405918">
    <property type="protein sequence ID" value="QKU33485.1"/>
    <property type="molecule type" value="Genomic_DNA"/>
</dbReference>
<keyword evidence="1" id="KW-0812">Transmembrane</keyword>
<dbReference type="KEGG" id="vg:80516776"/>
<accession>A0A6N1NCX1</accession>
<name>A0A6N1NCX1_9VIRU</name>
<organism evidence="2">
    <name type="scientific">Tupanvirus deep ocean</name>
    <dbReference type="NCBI Taxonomy" id="2126984"/>
    <lineage>
        <taxon>Viruses</taxon>
        <taxon>Varidnaviria</taxon>
        <taxon>Bamfordvirae</taxon>
        <taxon>Nucleocytoviricota</taxon>
        <taxon>Megaviricetes</taxon>
        <taxon>Imitervirales</taxon>
        <taxon>Mimiviridae</taxon>
        <taxon>Megamimivirinae</taxon>
        <taxon>Tupanvirus</taxon>
        <taxon>Tupanvirus altamarinense</taxon>
    </lineage>
</organism>
<sequence>MTTVVVFGRPSTNPAKSCTSTKSVEGSVIGCSVVTTVGSDASTLSSTASVGDSLVISTNSTALAAAFLFFWLARFLAFLEEVVVVSVGATGLGFESATALASVAGTSFKSVPTDLERSSPSGISLGTEGVESTPLAILA</sequence>
<dbReference type="GeneID" id="80516776"/>
<evidence type="ECO:0000313" key="2">
    <source>
        <dbReference type="EMBL" id="QKU33485.1"/>
    </source>
</evidence>
<proteinExistence type="predicted"/>
<keyword evidence="1" id="KW-1133">Transmembrane helix</keyword>
<dbReference type="RefSeq" id="YP_010780085.1">
    <property type="nucleotide sequence ID" value="NC_075038.1"/>
</dbReference>
<feature type="transmembrane region" description="Helical" evidence="1">
    <location>
        <begin position="54"/>
        <end position="73"/>
    </location>
</feature>
<protein>
    <submittedName>
        <fullName evidence="2">Putative ORFan</fullName>
    </submittedName>
</protein>
<reference evidence="2" key="2">
    <citation type="journal article" date="2018" name="Nat. Commun.">
        <title>Tailed giant Tupanvirus possesses the most complete translational apparatus of the known virosphere.</title>
        <authorList>
            <person name="Abrahao J."/>
            <person name="Silva L."/>
            <person name="Silva L.S."/>
            <person name="Khalil J.Y.B."/>
            <person name="Rodrigues R."/>
            <person name="Arantes T."/>
            <person name="Assis F."/>
            <person name="Boratto P."/>
            <person name="Andrade M."/>
            <person name="Kroon E.G."/>
            <person name="Ribeiro B."/>
            <person name="Bergier I."/>
            <person name="Seligmann H."/>
            <person name="Ghigo E."/>
            <person name="Colson P."/>
            <person name="Levasseur A."/>
            <person name="Kroemer G."/>
            <person name="Raoult D."/>
            <person name="La Scola B."/>
        </authorList>
    </citation>
    <scope>NUCLEOTIDE SEQUENCE [LARGE SCALE GENOMIC DNA]</scope>
    <source>
        <strain evidence="2">Deep ocean</strain>
    </source>
</reference>
<keyword evidence="1" id="KW-0472">Membrane</keyword>